<evidence type="ECO:0008006" key="5">
    <source>
        <dbReference type="Google" id="ProtNLM"/>
    </source>
</evidence>
<dbReference type="PANTHER" id="PTHR46229">
    <property type="entry name" value="BOLA TRANSCRIPTION REGULATOR"/>
    <property type="match status" value="1"/>
</dbReference>
<evidence type="ECO:0000256" key="1">
    <source>
        <dbReference type="ARBA" id="ARBA00005578"/>
    </source>
</evidence>
<dbReference type="Proteomes" id="UP000677054">
    <property type="component" value="Unassembled WGS sequence"/>
</dbReference>
<proteinExistence type="inferred from homology"/>
<dbReference type="InterPro" id="IPR036065">
    <property type="entry name" value="BolA-like_sf"/>
</dbReference>
<sequence>MFHIRRAISIKLPDVLGLTRSTLCKMSGQVANTIRTKLASALLPSHLNVINESFMHNVPKGSETHFKVVVVSDKFLDLSPIQKHRLVYDILKEEVAGGVHALSIQVSLKDGTWHLALPPYVAL</sequence>
<comment type="similarity">
    <text evidence="1 2">Belongs to the BolA/IbaG family.</text>
</comment>
<protein>
    <recommendedName>
        <fullName evidence="5">BolA-like protein</fullName>
    </recommendedName>
</protein>
<dbReference type="InterPro" id="IPR050961">
    <property type="entry name" value="BolA/IbaG_stress_morph_reg"/>
</dbReference>
<evidence type="ECO:0000313" key="4">
    <source>
        <dbReference type="Proteomes" id="UP000677054"/>
    </source>
</evidence>
<dbReference type="Gene3D" id="3.30.300.90">
    <property type="entry name" value="BolA-like"/>
    <property type="match status" value="1"/>
</dbReference>
<dbReference type="EMBL" id="CAJPEV010003002">
    <property type="protein sequence ID" value="CAG0898646.1"/>
    <property type="molecule type" value="Genomic_DNA"/>
</dbReference>
<dbReference type="Pfam" id="PF01722">
    <property type="entry name" value="BolA"/>
    <property type="match status" value="1"/>
</dbReference>
<dbReference type="InterPro" id="IPR002634">
    <property type="entry name" value="BolA"/>
</dbReference>
<dbReference type="GO" id="GO:0005739">
    <property type="term" value="C:mitochondrion"/>
    <property type="evidence" value="ECO:0007669"/>
    <property type="project" value="TreeGrafter"/>
</dbReference>
<accession>A0A7R9AAP4</accession>
<dbReference type="PANTHER" id="PTHR46229:SF2">
    <property type="entry name" value="BOLA-LIKE PROTEIN 1"/>
    <property type="match status" value="1"/>
</dbReference>
<dbReference type="OrthoDB" id="4983at2759"/>
<evidence type="ECO:0000313" key="3">
    <source>
        <dbReference type="EMBL" id="CAD7250679.1"/>
    </source>
</evidence>
<dbReference type="SUPFAM" id="SSF82657">
    <property type="entry name" value="BolA-like"/>
    <property type="match status" value="1"/>
</dbReference>
<dbReference type="EMBL" id="LR902519">
    <property type="protein sequence ID" value="CAD7250679.1"/>
    <property type="molecule type" value="Genomic_DNA"/>
</dbReference>
<dbReference type="AlphaFoldDB" id="A0A7R9AAP4"/>
<evidence type="ECO:0000256" key="2">
    <source>
        <dbReference type="RuleBase" id="RU003860"/>
    </source>
</evidence>
<dbReference type="FunFam" id="3.30.300.90:FF:000001">
    <property type="entry name" value="Transcriptional regulator BolA"/>
    <property type="match status" value="1"/>
</dbReference>
<dbReference type="GO" id="GO:1990229">
    <property type="term" value="C:iron-sulfur cluster assembly complex"/>
    <property type="evidence" value="ECO:0007669"/>
    <property type="project" value="UniProtKB-ARBA"/>
</dbReference>
<organism evidence="3">
    <name type="scientific">Darwinula stevensoni</name>
    <dbReference type="NCBI Taxonomy" id="69355"/>
    <lineage>
        <taxon>Eukaryota</taxon>
        <taxon>Metazoa</taxon>
        <taxon>Ecdysozoa</taxon>
        <taxon>Arthropoda</taxon>
        <taxon>Crustacea</taxon>
        <taxon>Oligostraca</taxon>
        <taxon>Ostracoda</taxon>
        <taxon>Podocopa</taxon>
        <taxon>Podocopida</taxon>
        <taxon>Darwinulocopina</taxon>
        <taxon>Darwinuloidea</taxon>
        <taxon>Darwinulidae</taxon>
        <taxon>Darwinula</taxon>
    </lineage>
</organism>
<keyword evidence="4" id="KW-1185">Reference proteome</keyword>
<gene>
    <name evidence="3" type="ORF">DSTB1V02_LOCUS10449</name>
</gene>
<reference evidence="3" key="1">
    <citation type="submission" date="2020-11" db="EMBL/GenBank/DDBJ databases">
        <authorList>
            <person name="Tran Van P."/>
        </authorList>
    </citation>
    <scope>NUCLEOTIDE SEQUENCE</scope>
</reference>
<name>A0A7R9AAP4_9CRUS</name>